<dbReference type="Pfam" id="PF12974">
    <property type="entry name" value="Phosphonate-bd"/>
    <property type="match status" value="1"/>
</dbReference>
<comment type="caution">
    <text evidence="4">The sequence shown here is derived from an EMBL/GenBank/DDBJ whole genome shotgun (WGS) entry which is preliminary data.</text>
</comment>
<evidence type="ECO:0000256" key="2">
    <source>
        <dbReference type="ARBA" id="ARBA00022729"/>
    </source>
</evidence>
<dbReference type="GO" id="GO:0055085">
    <property type="term" value="P:transmembrane transport"/>
    <property type="evidence" value="ECO:0007669"/>
    <property type="project" value="InterPro"/>
</dbReference>
<dbReference type="PANTHER" id="PTHR35841">
    <property type="entry name" value="PHOSPHONATES-BINDING PERIPLASMIC PROTEIN"/>
    <property type="match status" value="1"/>
</dbReference>
<feature type="chain" id="PRO_5022140651" evidence="3">
    <location>
        <begin position="30"/>
        <end position="303"/>
    </location>
</feature>
<feature type="signal peptide" evidence="3">
    <location>
        <begin position="1"/>
        <end position="29"/>
    </location>
</feature>
<dbReference type="AlphaFoldDB" id="A0A542X8X0"/>
<reference evidence="4 5" key="1">
    <citation type="submission" date="2019-06" db="EMBL/GenBank/DDBJ databases">
        <title>Sequencing the genomes of 1000 actinobacteria strains.</title>
        <authorList>
            <person name="Klenk H.-P."/>
        </authorList>
    </citation>
    <scope>NUCLEOTIDE SEQUENCE [LARGE SCALE GENOMIC DNA]</scope>
    <source>
        <strain evidence="4 5">DSM 24617</strain>
    </source>
</reference>
<dbReference type="PROSITE" id="PS51257">
    <property type="entry name" value="PROKAR_LIPOPROTEIN"/>
    <property type="match status" value="1"/>
</dbReference>
<dbReference type="SUPFAM" id="SSF53850">
    <property type="entry name" value="Periplasmic binding protein-like II"/>
    <property type="match status" value="1"/>
</dbReference>
<evidence type="ECO:0000313" key="4">
    <source>
        <dbReference type="EMBL" id="TQL32281.1"/>
    </source>
</evidence>
<protein>
    <submittedName>
        <fullName evidence="4">Phosphonate transport system substrate-binding protein</fullName>
    </submittedName>
</protein>
<dbReference type="EMBL" id="VFOK01000001">
    <property type="protein sequence ID" value="TQL32281.1"/>
    <property type="molecule type" value="Genomic_DNA"/>
</dbReference>
<comment type="similarity">
    <text evidence="1">Belongs to the phosphate/phosphite/phosphonate binding protein family.</text>
</comment>
<keyword evidence="5" id="KW-1185">Reference proteome</keyword>
<dbReference type="Proteomes" id="UP000318336">
    <property type="component" value="Unassembled WGS sequence"/>
</dbReference>
<dbReference type="InterPro" id="IPR005770">
    <property type="entry name" value="PhnD"/>
</dbReference>
<evidence type="ECO:0000256" key="1">
    <source>
        <dbReference type="ARBA" id="ARBA00007162"/>
    </source>
</evidence>
<gene>
    <name evidence="4" type="ORF">FB554_0402</name>
</gene>
<dbReference type="OrthoDB" id="9764656at2"/>
<accession>A0A542X8X0</accession>
<dbReference type="PANTHER" id="PTHR35841:SF1">
    <property type="entry name" value="PHOSPHONATES-BINDING PERIPLASMIC PROTEIN"/>
    <property type="match status" value="1"/>
</dbReference>
<proteinExistence type="inferred from homology"/>
<dbReference type="Gene3D" id="3.40.190.10">
    <property type="entry name" value="Periplasmic binding protein-like II"/>
    <property type="match status" value="2"/>
</dbReference>
<sequence length="303" mass="32073">MSRNRLRACAAALAVAMPLALTSCSSSEAAGGSDTCPGGEVRFGVEPYEDPAKLEPAYRVLAGALEKKLDCPVSLQIVEDYSAEVLAMRNKRLDLGQFGPLGFVFASQRAGAEPVASFGTADGKPSTYTAGIWVKKDSPVRTLADLRGRSLALGSPGSTSGDALPRYALTRAGLKEGQVRTTYSGGHPESLLALTGGTVDAAQINSQTLATATKAGTFRPAEYRRIWTSEPIPNDPITVRGDAPPAFKKAVREALLQLSPKDVEKVAGFLDVTPPGPMVPVTKESYRPMFDLAKTMKLSEEDV</sequence>
<dbReference type="NCBIfam" id="TIGR01098">
    <property type="entry name" value="3A0109s03R"/>
    <property type="match status" value="1"/>
</dbReference>
<keyword evidence="2 3" id="KW-0732">Signal</keyword>
<name>A0A542X8X0_9MICO</name>
<dbReference type="CDD" id="cd01071">
    <property type="entry name" value="PBP2_PhnD_like"/>
    <property type="match status" value="1"/>
</dbReference>
<evidence type="ECO:0000256" key="3">
    <source>
        <dbReference type="SAM" id="SignalP"/>
    </source>
</evidence>
<dbReference type="RefSeq" id="WP_142004404.1">
    <property type="nucleotide sequence ID" value="NZ_CAJTBP010000001.1"/>
</dbReference>
<dbReference type="GO" id="GO:0043190">
    <property type="term" value="C:ATP-binding cassette (ABC) transporter complex"/>
    <property type="evidence" value="ECO:0007669"/>
    <property type="project" value="InterPro"/>
</dbReference>
<evidence type="ECO:0000313" key="5">
    <source>
        <dbReference type="Proteomes" id="UP000318336"/>
    </source>
</evidence>
<organism evidence="4 5">
    <name type="scientific">Barrientosiimonas humi</name>
    <dbReference type="NCBI Taxonomy" id="999931"/>
    <lineage>
        <taxon>Bacteria</taxon>
        <taxon>Bacillati</taxon>
        <taxon>Actinomycetota</taxon>
        <taxon>Actinomycetes</taxon>
        <taxon>Micrococcales</taxon>
        <taxon>Dermacoccaceae</taxon>
        <taxon>Barrientosiimonas</taxon>
    </lineage>
</organism>